<evidence type="ECO:0000259" key="2">
    <source>
        <dbReference type="Pfam" id="PF13670"/>
    </source>
</evidence>
<organism evidence="3 4">
    <name type="scientific">Aquamicrobium zhengzhouense</name>
    <dbReference type="NCBI Taxonomy" id="2781738"/>
    <lineage>
        <taxon>Bacteria</taxon>
        <taxon>Pseudomonadati</taxon>
        <taxon>Pseudomonadota</taxon>
        <taxon>Alphaproteobacteria</taxon>
        <taxon>Hyphomicrobiales</taxon>
        <taxon>Phyllobacteriaceae</taxon>
        <taxon>Aquamicrobium</taxon>
    </lineage>
</organism>
<feature type="chain" id="PRO_5045441867" evidence="1">
    <location>
        <begin position="22"/>
        <end position="90"/>
    </location>
</feature>
<comment type="caution">
    <text evidence="3">The sequence shown here is derived from an EMBL/GenBank/DDBJ whole genome shotgun (WGS) entry which is preliminary data.</text>
</comment>
<dbReference type="EMBL" id="JADGMQ010000003">
    <property type="protein sequence ID" value="MBI1620421.1"/>
    <property type="molecule type" value="Genomic_DNA"/>
</dbReference>
<evidence type="ECO:0000313" key="3">
    <source>
        <dbReference type="EMBL" id="MBI1620421.1"/>
    </source>
</evidence>
<dbReference type="InterPro" id="IPR025711">
    <property type="entry name" value="PepSY"/>
</dbReference>
<proteinExistence type="predicted"/>
<gene>
    <name evidence="3" type="ORF">IOD40_07055</name>
</gene>
<dbReference type="Proteomes" id="UP000601789">
    <property type="component" value="Unassembled WGS sequence"/>
</dbReference>
<reference evidence="3 4" key="1">
    <citation type="submission" date="2020-10" db="EMBL/GenBank/DDBJ databases">
        <title>Aquamicrobium zhengzhouensis sp. nov., a exopolysaccharide producing bacterium isolated from farmland soil.</title>
        <authorList>
            <person name="Wang X."/>
        </authorList>
    </citation>
    <scope>NUCLEOTIDE SEQUENCE [LARGE SCALE GENOMIC DNA]</scope>
    <source>
        <strain evidence="4">cd-1</strain>
    </source>
</reference>
<dbReference type="Pfam" id="PF13670">
    <property type="entry name" value="PepSY_2"/>
    <property type="match status" value="1"/>
</dbReference>
<accession>A0ABS0SAY3</accession>
<keyword evidence="1" id="KW-0732">Signal</keyword>
<feature type="signal peptide" evidence="1">
    <location>
        <begin position="1"/>
        <end position="21"/>
    </location>
</feature>
<feature type="domain" description="PepSY" evidence="2">
    <location>
        <begin position="7"/>
        <end position="88"/>
    </location>
</feature>
<keyword evidence="4" id="KW-1185">Reference proteome</keyword>
<evidence type="ECO:0000313" key="4">
    <source>
        <dbReference type="Proteomes" id="UP000601789"/>
    </source>
</evidence>
<dbReference type="RefSeq" id="WP_198475759.1">
    <property type="nucleotide sequence ID" value="NZ_JADGMQ010000003.1"/>
</dbReference>
<protein>
    <submittedName>
        <fullName evidence="3">PepSY domain-containing protein</fullName>
    </submittedName>
</protein>
<evidence type="ECO:0000256" key="1">
    <source>
        <dbReference type="SAM" id="SignalP"/>
    </source>
</evidence>
<name>A0ABS0SAY3_9HYPH</name>
<sequence length="90" mass="9955">MLKKLALAGALTFLTLGGAQAQNENQNATTADSRKPSEILALIEGRNDFARLEEMKWDDDGYYEIVYHTADKARVEINIDAKTGEPVDGR</sequence>